<reference evidence="1 2" key="1">
    <citation type="journal article" date="2016" name="Nat. Commun.">
        <title>Thousands of microbial genomes shed light on interconnected biogeochemical processes in an aquifer system.</title>
        <authorList>
            <person name="Anantharaman K."/>
            <person name="Brown C.T."/>
            <person name="Hug L.A."/>
            <person name="Sharon I."/>
            <person name="Castelle C.J."/>
            <person name="Probst A.J."/>
            <person name="Thomas B.C."/>
            <person name="Singh A."/>
            <person name="Wilkins M.J."/>
            <person name="Karaoz U."/>
            <person name="Brodie E.L."/>
            <person name="Williams K.H."/>
            <person name="Hubbard S.S."/>
            <person name="Banfield J.F."/>
        </authorList>
    </citation>
    <scope>NUCLEOTIDE SEQUENCE [LARGE SCALE GENOMIC DNA]</scope>
</reference>
<gene>
    <name evidence="1" type="ORF">A3C07_00075</name>
</gene>
<organism evidence="1 2">
    <name type="scientific">Candidatus Sungbacteria bacterium RIFCSPHIGHO2_02_FULL_47_11</name>
    <dbReference type="NCBI Taxonomy" id="1802270"/>
    <lineage>
        <taxon>Bacteria</taxon>
        <taxon>Candidatus Sungiibacteriota</taxon>
    </lineage>
</organism>
<proteinExistence type="predicted"/>
<evidence type="ECO:0000313" key="2">
    <source>
        <dbReference type="Proteomes" id="UP000179023"/>
    </source>
</evidence>
<evidence type="ECO:0000313" key="1">
    <source>
        <dbReference type="EMBL" id="OHA00194.1"/>
    </source>
</evidence>
<dbReference type="EMBL" id="MHQI01000023">
    <property type="protein sequence ID" value="OHA00194.1"/>
    <property type="molecule type" value="Genomic_DNA"/>
</dbReference>
<accession>A0A1G2KLQ9</accession>
<comment type="caution">
    <text evidence="1">The sequence shown here is derived from an EMBL/GenBank/DDBJ whole genome shotgun (WGS) entry which is preliminary data.</text>
</comment>
<dbReference type="AlphaFoldDB" id="A0A1G2KLQ9"/>
<sequence>MVRADVFLRVLLWFLLARFRRLSEFSRGDSLAAAGGEMRSDYLKYSAVRNDLKIAPRGGGTMHFPPPLTIFLSVCFIHLEINLDNTKNTKNPRNAGVFESVLSSRFS</sequence>
<dbReference type="Proteomes" id="UP000179023">
    <property type="component" value="Unassembled WGS sequence"/>
</dbReference>
<name>A0A1G2KLQ9_9BACT</name>
<protein>
    <submittedName>
        <fullName evidence="1">Uncharacterized protein</fullName>
    </submittedName>
</protein>